<sequence>MEDKKTLLKKYDVVVIGGGMAGICSALASSRQGVKTALIHNRPVLGGNASFYIYRLCKPMVVRKLLCLK</sequence>
<evidence type="ECO:0000313" key="2">
    <source>
        <dbReference type="Proteomes" id="UP000224460"/>
    </source>
</evidence>
<organism evidence="1 2">
    <name type="scientific">Sporanaerobium hydrogeniformans</name>
    <dbReference type="NCBI Taxonomy" id="3072179"/>
    <lineage>
        <taxon>Bacteria</taxon>
        <taxon>Bacillati</taxon>
        <taxon>Bacillota</taxon>
        <taxon>Clostridia</taxon>
        <taxon>Lachnospirales</taxon>
        <taxon>Lachnospiraceae</taxon>
        <taxon>Sporanaerobium</taxon>
    </lineage>
</organism>
<proteinExistence type="predicted"/>
<name>A0AC61DEU9_9FIRM</name>
<reference evidence="1" key="1">
    <citation type="submission" date="2017-10" db="EMBL/GenBank/DDBJ databases">
        <title>Genome sequence of cellulolytic Lachnospiraceae bacterium XHS1971 isolated from hotspring sediment.</title>
        <authorList>
            <person name="Vasudevan G."/>
            <person name="Joshi A.J."/>
            <person name="Hivarkar S."/>
            <person name="Lanjekar V.B."/>
            <person name="Dhakephalkar P.K."/>
            <person name="Dagar S."/>
        </authorList>
    </citation>
    <scope>NUCLEOTIDE SEQUENCE</scope>
    <source>
        <strain evidence="1">XHS1971</strain>
    </source>
</reference>
<protein>
    <submittedName>
        <fullName evidence="1">Uncharacterized protein</fullName>
    </submittedName>
</protein>
<keyword evidence="2" id="KW-1185">Reference proteome</keyword>
<evidence type="ECO:0000313" key="1">
    <source>
        <dbReference type="EMBL" id="PHV71694.1"/>
    </source>
</evidence>
<comment type="caution">
    <text evidence="1">The sequence shown here is derived from an EMBL/GenBank/DDBJ whole genome shotgun (WGS) entry which is preliminary data.</text>
</comment>
<gene>
    <name evidence="1" type="ORF">CS063_03795</name>
</gene>
<dbReference type="EMBL" id="PEDL01000002">
    <property type="protein sequence ID" value="PHV71694.1"/>
    <property type="molecule type" value="Genomic_DNA"/>
</dbReference>
<accession>A0AC61DEU9</accession>
<dbReference type="Proteomes" id="UP000224460">
    <property type="component" value="Unassembled WGS sequence"/>
</dbReference>